<dbReference type="SUPFAM" id="SSF56091">
    <property type="entry name" value="DNA ligase/mRNA capping enzyme, catalytic domain"/>
    <property type="match status" value="1"/>
</dbReference>
<dbReference type="EC" id="6.5.1.1" evidence="4"/>
<dbReference type="CDD" id="cd07903">
    <property type="entry name" value="Adenylation_DNA_ligase_IV"/>
    <property type="match status" value="1"/>
</dbReference>
<feature type="domain" description="ATP-dependent DNA ligase family profile" evidence="20">
    <location>
        <begin position="335"/>
        <end position="469"/>
    </location>
</feature>
<dbReference type="InterPro" id="IPR001357">
    <property type="entry name" value="BRCT_dom"/>
</dbReference>
<dbReference type="Gene3D" id="3.40.50.10190">
    <property type="entry name" value="BRCT domain"/>
    <property type="match status" value="1"/>
</dbReference>
<evidence type="ECO:0000256" key="17">
    <source>
        <dbReference type="ARBA" id="ARBA00031942"/>
    </source>
</evidence>
<dbReference type="GO" id="GO:0006303">
    <property type="term" value="P:double-strand break repair via nonhomologous end joining"/>
    <property type="evidence" value="ECO:0007669"/>
    <property type="project" value="TreeGrafter"/>
</dbReference>
<evidence type="ECO:0000256" key="3">
    <source>
        <dbReference type="ARBA" id="ARBA00007572"/>
    </source>
</evidence>
<comment type="catalytic activity">
    <reaction evidence="18">
        <text>ATP + (deoxyribonucleotide)n-3'-hydroxyl + 5'-phospho-(deoxyribonucleotide)m = (deoxyribonucleotide)n+m + AMP + diphosphate.</text>
        <dbReference type="EC" id="6.5.1.1"/>
    </reaction>
</comment>
<evidence type="ECO:0000256" key="10">
    <source>
        <dbReference type="ARBA" id="ARBA00022763"/>
    </source>
</evidence>
<dbReference type="SUPFAM" id="SSF50249">
    <property type="entry name" value="Nucleic acid-binding proteins"/>
    <property type="match status" value="1"/>
</dbReference>
<keyword evidence="14" id="KW-0234">DNA repair</keyword>
<evidence type="ECO:0000256" key="16">
    <source>
        <dbReference type="ARBA" id="ARBA00030676"/>
    </source>
</evidence>
<dbReference type="PROSITE" id="PS50172">
    <property type="entry name" value="BRCT"/>
    <property type="match status" value="1"/>
</dbReference>
<comment type="subcellular location">
    <subcellularLocation>
        <location evidence="2">Nucleus</location>
    </subcellularLocation>
</comment>
<dbReference type="InterPro" id="IPR012340">
    <property type="entry name" value="NA-bd_OB-fold"/>
</dbReference>
<dbReference type="InterPro" id="IPR012309">
    <property type="entry name" value="DNA_ligase_ATP-dep_C"/>
</dbReference>
<evidence type="ECO:0000256" key="1">
    <source>
        <dbReference type="ARBA" id="ARBA00001946"/>
    </source>
</evidence>
<keyword evidence="6" id="KW-0436">Ligase</keyword>
<evidence type="ECO:0000256" key="7">
    <source>
        <dbReference type="ARBA" id="ARBA00022723"/>
    </source>
</evidence>
<feature type="domain" description="BRCT" evidence="21">
    <location>
        <begin position="619"/>
        <end position="710"/>
    </location>
</feature>
<reference evidence="22" key="1">
    <citation type="submission" date="2021-12" db="EMBL/GenBank/DDBJ databases">
        <authorList>
            <person name="King R."/>
        </authorList>
    </citation>
    <scope>NUCLEOTIDE SEQUENCE</scope>
</reference>
<dbReference type="GO" id="GO:0071897">
    <property type="term" value="P:DNA biosynthetic process"/>
    <property type="evidence" value="ECO:0007669"/>
    <property type="project" value="InterPro"/>
</dbReference>
<dbReference type="GO" id="GO:0006310">
    <property type="term" value="P:DNA recombination"/>
    <property type="evidence" value="ECO:0007669"/>
    <property type="project" value="UniProtKB-KW"/>
</dbReference>
<dbReference type="PANTHER" id="PTHR45997">
    <property type="entry name" value="DNA LIGASE 4"/>
    <property type="match status" value="1"/>
</dbReference>
<dbReference type="InterPro" id="IPR036420">
    <property type="entry name" value="BRCT_dom_sf"/>
</dbReference>
<dbReference type="Proteomes" id="UP001154078">
    <property type="component" value="Chromosome 4"/>
</dbReference>
<evidence type="ECO:0000313" key="23">
    <source>
        <dbReference type="Proteomes" id="UP001154078"/>
    </source>
</evidence>
<dbReference type="SUPFAM" id="SSF117018">
    <property type="entry name" value="ATP-dependent DNA ligase DNA-binding domain"/>
    <property type="match status" value="1"/>
</dbReference>
<dbReference type="PANTHER" id="PTHR45997:SF1">
    <property type="entry name" value="DNA LIGASE 4"/>
    <property type="match status" value="1"/>
</dbReference>
<dbReference type="GO" id="GO:0006297">
    <property type="term" value="P:nucleotide-excision repair, DNA gap filling"/>
    <property type="evidence" value="ECO:0007669"/>
    <property type="project" value="TreeGrafter"/>
</dbReference>
<evidence type="ECO:0000256" key="8">
    <source>
        <dbReference type="ARBA" id="ARBA00022737"/>
    </source>
</evidence>
<comment type="cofactor">
    <cofactor evidence="1">
        <name>Mg(2+)</name>
        <dbReference type="ChEBI" id="CHEBI:18420"/>
    </cofactor>
</comment>
<evidence type="ECO:0000259" key="21">
    <source>
        <dbReference type="PROSITE" id="PS50172"/>
    </source>
</evidence>
<dbReference type="Gene3D" id="1.10.3260.10">
    <property type="entry name" value="DNA ligase, ATP-dependent, N-terminal domain"/>
    <property type="match status" value="1"/>
</dbReference>
<keyword evidence="23" id="KW-1185">Reference proteome</keyword>
<dbReference type="GO" id="GO:0005524">
    <property type="term" value="F:ATP binding"/>
    <property type="evidence" value="ECO:0007669"/>
    <property type="project" value="UniProtKB-KW"/>
</dbReference>
<dbReference type="InterPro" id="IPR012310">
    <property type="entry name" value="DNA_ligase_ATP-dep_cent"/>
</dbReference>
<evidence type="ECO:0000313" key="22">
    <source>
        <dbReference type="EMBL" id="CAH0554954.1"/>
    </source>
</evidence>
<dbReference type="Pfam" id="PF01068">
    <property type="entry name" value="DNA_ligase_A_M"/>
    <property type="match status" value="1"/>
</dbReference>
<keyword evidence="10" id="KW-0227">DNA damage</keyword>
<dbReference type="Pfam" id="PF04675">
    <property type="entry name" value="DNA_ligase_A_N"/>
    <property type="match status" value="1"/>
</dbReference>
<dbReference type="GO" id="GO:0005958">
    <property type="term" value="C:DNA-dependent protein kinase-DNA ligase 4 complex"/>
    <property type="evidence" value="ECO:0007669"/>
    <property type="project" value="TreeGrafter"/>
</dbReference>
<evidence type="ECO:0000256" key="6">
    <source>
        <dbReference type="ARBA" id="ARBA00022598"/>
    </source>
</evidence>
<evidence type="ECO:0000256" key="12">
    <source>
        <dbReference type="ARBA" id="ARBA00022842"/>
    </source>
</evidence>
<dbReference type="Gene3D" id="2.40.50.140">
    <property type="entry name" value="Nucleic acid-binding proteins"/>
    <property type="match status" value="1"/>
</dbReference>
<evidence type="ECO:0000256" key="4">
    <source>
        <dbReference type="ARBA" id="ARBA00012727"/>
    </source>
</evidence>
<dbReference type="InterPro" id="IPR036599">
    <property type="entry name" value="DNA_ligase_N_sf"/>
</dbReference>
<evidence type="ECO:0000256" key="19">
    <source>
        <dbReference type="RuleBase" id="RU004196"/>
    </source>
</evidence>
<gene>
    <name evidence="22" type="ORF">MELIAE_LOCUS6412</name>
</gene>
<evidence type="ECO:0000256" key="5">
    <source>
        <dbReference type="ARBA" id="ARBA00022073"/>
    </source>
</evidence>
<dbReference type="InterPro" id="IPR029710">
    <property type="entry name" value="LIG4"/>
</dbReference>
<dbReference type="OrthoDB" id="151490at2759"/>
<dbReference type="PROSITE" id="PS00333">
    <property type="entry name" value="DNA_LIGASE_A2"/>
    <property type="match status" value="1"/>
</dbReference>
<name>A0A9P0B4B9_BRAAE</name>
<dbReference type="InterPro" id="IPR044125">
    <property type="entry name" value="Adenylation_DNA_ligase_IV"/>
</dbReference>
<keyword evidence="9" id="KW-0547">Nucleotide-binding</keyword>
<comment type="similarity">
    <text evidence="3 19">Belongs to the ATP-dependent DNA ligase family.</text>
</comment>
<evidence type="ECO:0000256" key="11">
    <source>
        <dbReference type="ARBA" id="ARBA00022840"/>
    </source>
</evidence>
<dbReference type="SMART" id="SM00292">
    <property type="entry name" value="BRCT"/>
    <property type="match status" value="1"/>
</dbReference>
<protein>
    <recommendedName>
        <fullName evidence="5">DNA ligase 4</fullName>
        <ecNumber evidence="4">6.5.1.1</ecNumber>
    </recommendedName>
    <alternativeName>
        <fullName evidence="17">DNA ligase IV</fullName>
    </alternativeName>
    <alternativeName>
        <fullName evidence="16">Polydeoxyribonucleotide synthase [ATP] 4</fullName>
    </alternativeName>
</protein>
<dbReference type="SUPFAM" id="SSF52113">
    <property type="entry name" value="BRCT domain"/>
    <property type="match status" value="1"/>
</dbReference>
<evidence type="ECO:0000256" key="13">
    <source>
        <dbReference type="ARBA" id="ARBA00023172"/>
    </source>
</evidence>
<dbReference type="InterPro" id="IPR012308">
    <property type="entry name" value="DNA_ligase_ATP-dep_N"/>
</dbReference>
<organism evidence="22 23">
    <name type="scientific">Brassicogethes aeneus</name>
    <name type="common">Rape pollen beetle</name>
    <name type="synonym">Meligethes aeneus</name>
    <dbReference type="NCBI Taxonomy" id="1431903"/>
    <lineage>
        <taxon>Eukaryota</taxon>
        <taxon>Metazoa</taxon>
        <taxon>Ecdysozoa</taxon>
        <taxon>Arthropoda</taxon>
        <taxon>Hexapoda</taxon>
        <taxon>Insecta</taxon>
        <taxon>Pterygota</taxon>
        <taxon>Neoptera</taxon>
        <taxon>Endopterygota</taxon>
        <taxon>Coleoptera</taxon>
        <taxon>Polyphaga</taxon>
        <taxon>Cucujiformia</taxon>
        <taxon>Nitidulidae</taxon>
        <taxon>Meligethinae</taxon>
        <taxon>Brassicogethes</taxon>
    </lineage>
</organism>
<keyword evidence="8" id="KW-0677">Repeat</keyword>
<dbReference type="InterPro" id="IPR016059">
    <property type="entry name" value="DNA_ligase_ATP-dep_CS"/>
</dbReference>
<dbReference type="Gene3D" id="3.30.470.30">
    <property type="entry name" value="DNA ligase/mRNA capping enzyme"/>
    <property type="match status" value="1"/>
</dbReference>
<dbReference type="EMBL" id="OV121135">
    <property type="protein sequence ID" value="CAH0554954.1"/>
    <property type="molecule type" value="Genomic_DNA"/>
</dbReference>
<dbReference type="GO" id="GO:0003677">
    <property type="term" value="F:DNA binding"/>
    <property type="evidence" value="ECO:0007669"/>
    <property type="project" value="InterPro"/>
</dbReference>
<dbReference type="InterPro" id="IPR000977">
    <property type="entry name" value="DNA_ligase_ATP-dep"/>
</dbReference>
<evidence type="ECO:0000256" key="2">
    <source>
        <dbReference type="ARBA" id="ARBA00004123"/>
    </source>
</evidence>
<dbReference type="Pfam" id="PF04679">
    <property type="entry name" value="DNA_ligase_A_C"/>
    <property type="match status" value="1"/>
</dbReference>
<proteinExistence type="inferred from homology"/>
<sequence length="854" mass="99383">MEFQTLREFFEILKHKRGLPDKIKIATQYMREFRELASTKSHDEAVDFMFNIMRLVVPKLDRHRSTYNIKEARMSKIIIKMLSLPPGNERTKLTRAYQQSGLGEEFSDVVYSVIRKYLMSNKPTLTVHELNKFLDDMTQRDSDSEADEILLKLFKKCTPEDAKWIIKIILRDMKFGMDADRLLKCYHPDGANLYTINNNLRKVCEMLFDPTVKLNEIEVNVFEPFRPMLSKRVDKKTFKKDFENGKEFVLENKFDGERFQLHMENNRFMYFSRNAFNFTNVFGGSFDSGNLTPKIKGCIHEDIHRIILDGELMLYHKYRQEYGSKGMALDVKKLNPDGPYQPCFVIYDIVMVNDTVITSKPLKERLEILENAIVRQIPGVIVLSEHKIVQSQTEIINSLNASMQNEEEGIIIKNPDSEYKCGQRVGGWYKMKMEYFDDVMSDLDLILMGGSHSSTDADKLNTYFLGIKSGDNYVSFAKVAGGINNEQREMLNKKIKEEGMRFQDFNNAVYMFGKEKPQFVIEPDKTMIFVVKATELIRTNEDFKTSYTLRFPRVLSIRTDKPVNECMDMNELIDLCQQNKPVIKLNKRTIDLEEVLTVKPRINSKLLKVVMPTIEDLGEKLDILNNYTVHVVNGTKEASKDSIENIVTHIGGKLRYIVDEKVDIVIVGEPNKKLEEILEKPDKNFDVVYVNWLLRVKENKELLGYNPDEVICIGFNFKNVLCDNVDYTGDGFYEETTLESLAHCLNKVKTVKSDMNLNSHLNDIVGNMFKFKNFNVYFDKYEEINNNNSRNIFDTFLDEMELKYYKGKISETINSSVNLVICYNEERLTNVNNYLSCENYDHVVAKLSSFLYEK</sequence>
<evidence type="ECO:0000256" key="18">
    <source>
        <dbReference type="ARBA" id="ARBA00034003"/>
    </source>
</evidence>
<accession>A0A9P0B4B9</accession>
<dbReference type="NCBIfam" id="TIGR00574">
    <property type="entry name" value="dnl1"/>
    <property type="match status" value="1"/>
</dbReference>
<dbReference type="AlphaFoldDB" id="A0A9P0B4B9"/>
<keyword evidence="11" id="KW-0067">ATP-binding</keyword>
<keyword evidence="15" id="KW-0539">Nucleus</keyword>
<evidence type="ECO:0000256" key="14">
    <source>
        <dbReference type="ARBA" id="ARBA00023204"/>
    </source>
</evidence>
<keyword evidence="13" id="KW-0233">DNA recombination</keyword>
<keyword evidence="12" id="KW-0460">Magnesium</keyword>
<evidence type="ECO:0000256" key="15">
    <source>
        <dbReference type="ARBA" id="ARBA00023242"/>
    </source>
</evidence>
<evidence type="ECO:0000259" key="20">
    <source>
        <dbReference type="PROSITE" id="PS50160"/>
    </source>
</evidence>
<dbReference type="GO" id="GO:0032807">
    <property type="term" value="C:DNA ligase IV complex"/>
    <property type="evidence" value="ECO:0007669"/>
    <property type="project" value="TreeGrafter"/>
</dbReference>
<dbReference type="Pfam" id="PF00533">
    <property type="entry name" value="BRCT"/>
    <property type="match status" value="1"/>
</dbReference>
<dbReference type="PROSITE" id="PS50160">
    <property type="entry name" value="DNA_LIGASE_A3"/>
    <property type="match status" value="1"/>
</dbReference>
<keyword evidence="7" id="KW-0479">Metal-binding</keyword>
<dbReference type="GO" id="GO:0003910">
    <property type="term" value="F:DNA ligase (ATP) activity"/>
    <property type="evidence" value="ECO:0007669"/>
    <property type="project" value="UniProtKB-EC"/>
</dbReference>
<evidence type="ECO:0000256" key="9">
    <source>
        <dbReference type="ARBA" id="ARBA00022741"/>
    </source>
</evidence>
<dbReference type="GO" id="GO:0046872">
    <property type="term" value="F:metal ion binding"/>
    <property type="evidence" value="ECO:0007669"/>
    <property type="project" value="UniProtKB-KW"/>
</dbReference>